<dbReference type="SUPFAM" id="SSF100879">
    <property type="entry name" value="Lesion bypass DNA polymerase (Y-family), little finger domain"/>
    <property type="match status" value="1"/>
</dbReference>
<protein>
    <submittedName>
        <fullName evidence="5">Translesion error-prone DNA polymerase V subunit UmuC</fullName>
    </submittedName>
</protein>
<dbReference type="AlphaFoldDB" id="A0A3G4RTP3"/>
<dbReference type="InterPro" id="IPR025188">
    <property type="entry name" value="DUF4113"/>
</dbReference>
<sequence>MATVSGVVALTAENRNRILKLLGLQPVGEVWGVGHRLTEKLNALGINTALQLAQANTAFIRKNFSVILERTVRELNGESCISLEEAPPAKQQIVCSRSFGERITDKDAMHQAVVQYAERAAEKLRGERQYCRQVTTFVRTSPFAVKEPCYSNAAVEKLPLPTQDSRDIIAAACRALNHVWREGYRYMKAGVMLADFTPSGIAQPGLFDEIQPRKNSEKLMKTLDELNQSGKGKVWFAGRGTAPEWQMKREMLSQCYTTKWRDIPLARLG</sequence>
<dbReference type="NCBIfam" id="NF002955">
    <property type="entry name" value="PRK03609.1"/>
    <property type="match status" value="1"/>
</dbReference>
<feature type="domain" description="DUF4113" evidence="4">
    <location>
        <begin position="217"/>
        <end position="265"/>
    </location>
</feature>
<dbReference type="PANTHER" id="PTHR11076">
    <property type="entry name" value="DNA REPAIR POLYMERASE UMUC / TRANSFERASE FAMILY MEMBER"/>
    <property type="match status" value="1"/>
</dbReference>
<gene>
    <name evidence="5" type="ORF">D0368_00300</name>
</gene>
<keyword evidence="5" id="KW-0614">Plasmid</keyword>
<reference evidence="5" key="1">
    <citation type="journal article" date="2018" name="Vet. Microbiol.">
        <title>Characterization of plasmids harboring blaCTX-M genes in Escherichia coli from French pigs.</title>
        <authorList>
            <person name="Lucas P."/>
            <person name="Jouy E."/>
            <person name="Le Devendec L."/>
            <person name="de Boisseson C."/>
            <person name="Perrin-Guyomard A."/>
            <person name="Jove T."/>
            <person name="Blanchard Y."/>
            <person name="Touzain F."/>
            <person name="Kempf I."/>
        </authorList>
    </citation>
    <scope>NUCLEOTIDE SEQUENCE</scope>
    <source>
        <strain evidence="5">12-034</strain>
        <plasmid evidence="5">p12-034</plasmid>
    </source>
</reference>
<dbReference type="GO" id="GO:0006281">
    <property type="term" value="P:DNA repair"/>
    <property type="evidence" value="ECO:0007669"/>
    <property type="project" value="UniProtKB-KW"/>
</dbReference>
<dbReference type="Gene3D" id="3.30.1490.100">
    <property type="entry name" value="DNA polymerase, Y-family, little finger domain"/>
    <property type="match status" value="1"/>
</dbReference>
<dbReference type="GO" id="GO:0009432">
    <property type="term" value="P:SOS response"/>
    <property type="evidence" value="ECO:0007669"/>
    <property type="project" value="TreeGrafter"/>
</dbReference>
<keyword evidence="1" id="KW-0227">DNA damage</keyword>
<evidence type="ECO:0000313" key="5">
    <source>
        <dbReference type="EMBL" id="AYU69053.1"/>
    </source>
</evidence>
<dbReference type="GO" id="GO:0003684">
    <property type="term" value="F:damaged DNA binding"/>
    <property type="evidence" value="ECO:0007669"/>
    <property type="project" value="InterPro"/>
</dbReference>
<dbReference type="Pfam" id="PF13438">
    <property type="entry name" value="DUF4113"/>
    <property type="match status" value="1"/>
</dbReference>
<dbReference type="GO" id="GO:0042276">
    <property type="term" value="P:error-prone translesion synthesis"/>
    <property type="evidence" value="ECO:0007669"/>
    <property type="project" value="TreeGrafter"/>
</dbReference>
<feature type="domain" description="DNA polymerase Y-family little finger" evidence="3">
    <location>
        <begin position="90"/>
        <end position="204"/>
    </location>
</feature>
<dbReference type="Pfam" id="PF11799">
    <property type="entry name" value="IMS_C"/>
    <property type="match status" value="1"/>
</dbReference>
<evidence type="ECO:0000259" key="4">
    <source>
        <dbReference type="Pfam" id="PF13438"/>
    </source>
</evidence>
<dbReference type="EMBL" id="MH847328">
    <property type="protein sequence ID" value="AYU69053.1"/>
    <property type="molecule type" value="Genomic_DNA"/>
</dbReference>
<evidence type="ECO:0000256" key="2">
    <source>
        <dbReference type="ARBA" id="ARBA00023204"/>
    </source>
</evidence>
<evidence type="ECO:0000256" key="1">
    <source>
        <dbReference type="ARBA" id="ARBA00022763"/>
    </source>
</evidence>
<accession>A0A3G4RTP3</accession>
<dbReference type="GO" id="GO:0003887">
    <property type="term" value="F:DNA-directed DNA polymerase activity"/>
    <property type="evidence" value="ECO:0007669"/>
    <property type="project" value="TreeGrafter"/>
</dbReference>
<organism evidence="5">
    <name type="scientific">Escherichia coli</name>
    <dbReference type="NCBI Taxonomy" id="562"/>
    <lineage>
        <taxon>Bacteria</taxon>
        <taxon>Pseudomonadati</taxon>
        <taxon>Pseudomonadota</taxon>
        <taxon>Gammaproteobacteria</taxon>
        <taxon>Enterobacterales</taxon>
        <taxon>Enterobacteriaceae</taxon>
        <taxon>Escherichia</taxon>
    </lineage>
</organism>
<dbReference type="Gene3D" id="1.10.150.20">
    <property type="entry name" value="5' to 3' exonuclease, C-terminal subdomain"/>
    <property type="match status" value="1"/>
</dbReference>
<dbReference type="InterPro" id="IPR036775">
    <property type="entry name" value="DNA_pol_Y-fam_lit_finger_sf"/>
</dbReference>
<dbReference type="SUPFAM" id="SSF56672">
    <property type="entry name" value="DNA/RNA polymerases"/>
    <property type="match status" value="1"/>
</dbReference>
<dbReference type="GO" id="GO:0005829">
    <property type="term" value="C:cytosol"/>
    <property type="evidence" value="ECO:0007669"/>
    <property type="project" value="TreeGrafter"/>
</dbReference>
<geneLocation type="plasmid" evidence="5">
    <name>p12-034</name>
</geneLocation>
<name>A0A3G4RTP3_ECOLX</name>
<dbReference type="InterPro" id="IPR043502">
    <property type="entry name" value="DNA/RNA_pol_sf"/>
</dbReference>
<dbReference type="InterPro" id="IPR017961">
    <property type="entry name" value="DNA_pol_Y-fam_little_finger"/>
</dbReference>
<dbReference type="PANTHER" id="PTHR11076:SF34">
    <property type="entry name" value="PROTEIN UMUC"/>
    <property type="match status" value="1"/>
</dbReference>
<dbReference type="InterPro" id="IPR050116">
    <property type="entry name" value="DNA_polymerase-Y"/>
</dbReference>
<evidence type="ECO:0000259" key="3">
    <source>
        <dbReference type="Pfam" id="PF11799"/>
    </source>
</evidence>
<proteinExistence type="predicted"/>
<keyword evidence="2" id="KW-0234">DNA repair</keyword>